<feature type="compositionally biased region" description="Polar residues" evidence="1">
    <location>
        <begin position="54"/>
        <end position="70"/>
    </location>
</feature>
<dbReference type="AlphaFoldDB" id="A0AA39W7F7"/>
<protein>
    <submittedName>
        <fullName evidence="2">Uncharacterized protein</fullName>
    </submittedName>
</protein>
<feature type="region of interest" description="Disordered" evidence="1">
    <location>
        <begin position="1"/>
        <end position="70"/>
    </location>
</feature>
<feature type="compositionally biased region" description="Polar residues" evidence="1">
    <location>
        <begin position="1"/>
        <end position="19"/>
    </location>
</feature>
<feature type="compositionally biased region" description="Basic and acidic residues" evidence="1">
    <location>
        <begin position="42"/>
        <end position="53"/>
    </location>
</feature>
<evidence type="ECO:0000256" key="1">
    <source>
        <dbReference type="SAM" id="MobiDB-lite"/>
    </source>
</evidence>
<gene>
    <name evidence="2" type="ORF">LWI29_034008</name>
</gene>
<dbReference type="EMBL" id="JAUESC010000002">
    <property type="protein sequence ID" value="KAK0606087.1"/>
    <property type="molecule type" value="Genomic_DNA"/>
</dbReference>
<proteinExistence type="predicted"/>
<organism evidence="2 3">
    <name type="scientific">Acer saccharum</name>
    <name type="common">Sugar maple</name>
    <dbReference type="NCBI Taxonomy" id="4024"/>
    <lineage>
        <taxon>Eukaryota</taxon>
        <taxon>Viridiplantae</taxon>
        <taxon>Streptophyta</taxon>
        <taxon>Embryophyta</taxon>
        <taxon>Tracheophyta</taxon>
        <taxon>Spermatophyta</taxon>
        <taxon>Magnoliopsida</taxon>
        <taxon>eudicotyledons</taxon>
        <taxon>Gunneridae</taxon>
        <taxon>Pentapetalae</taxon>
        <taxon>rosids</taxon>
        <taxon>malvids</taxon>
        <taxon>Sapindales</taxon>
        <taxon>Sapindaceae</taxon>
        <taxon>Hippocastanoideae</taxon>
        <taxon>Acereae</taxon>
        <taxon>Acer</taxon>
    </lineage>
</organism>
<reference evidence="2" key="2">
    <citation type="submission" date="2023-06" db="EMBL/GenBank/DDBJ databases">
        <authorList>
            <person name="Swenson N.G."/>
            <person name="Wegrzyn J.L."/>
            <person name="Mcevoy S.L."/>
        </authorList>
    </citation>
    <scope>NUCLEOTIDE SEQUENCE</scope>
    <source>
        <strain evidence="2">NS2018</strain>
        <tissue evidence="2">Leaf</tissue>
    </source>
</reference>
<name>A0AA39W7F7_ACESA</name>
<evidence type="ECO:0000313" key="2">
    <source>
        <dbReference type="EMBL" id="KAK0606087.1"/>
    </source>
</evidence>
<reference evidence="2" key="1">
    <citation type="journal article" date="2022" name="Plant J.">
        <title>Strategies of tolerance reflected in two North American maple genomes.</title>
        <authorList>
            <person name="McEvoy S.L."/>
            <person name="Sezen U.U."/>
            <person name="Trouern-Trend A."/>
            <person name="McMahon S.M."/>
            <person name="Schaberg P.G."/>
            <person name="Yang J."/>
            <person name="Wegrzyn J.L."/>
            <person name="Swenson N.G."/>
        </authorList>
    </citation>
    <scope>NUCLEOTIDE SEQUENCE</scope>
    <source>
        <strain evidence="2">NS2018</strain>
    </source>
</reference>
<comment type="caution">
    <text evidence="2">The sequence shown here is derived from an EMBL/GenBank/DDBJ whole genome shotgun (WGS) entry which is preliminary data.</text>
</comment>
<sequence>MQLKSSTNHQGKKNNSQPISGKVGLGRKNGSDATAFVVESSRQSKDLGKKSADTSKNGMNNSRSGSINNMDANVVTSSRFAVLSEEIDDEGNVMSTRNRAGFQSKIQAKSVLAEISNRKPPSKIH</sequence>
<dbReference type="Proteomes" id="UP001168877">
    <property type="component" value="Unassembled WGS sequence"/>
</dbReference>
<accession>A0AA39W7F7</accession>
<evidence type="ECO:0000313" key="3">
    <source>
        <dbReference type="Proteomes" id="UP001168877"/>
    </source>
</evidence>
<keyword evidence="3" id="KW-1185">Reference proteome</keyword>